<dbReference type="AlphaFoldDB" id="A0A4R0N108"/>
<accession>A0A4R0N108</accession>
<dbReference type="EMBL" id="SJSK01000001">
    <property type="protein sequence ID" value="TCC93429.1"/>
    <property type="molecule type" value="Genomic_DNA"/>
</dbReference>
<organism evidence="1 2">
    <name type="scientific">Pedobacter frigiditerrae</name>
    <dbReference type="NCBI Taxonomy" id="2530452"/>
    <lineage>
        <taxon>Bacteria</taxon>
        <taxon>Pseudomonadati</taxon>
        <taxon>Bacteroidota</taxon>
        <taxon>Sphingobacteriia</taxon>
        <taxon>Sphingobacteriales</taxon>
        <taxon>Sphingobacteriaceae</taxon>
        <taxon>Pedobacter</taxon>
    </lineage>
</organism>
<reference evidence="1 2" key="1">
    <citation type="submission" date="2019-02" db="EMBL/GenBank/DDBJ databases">
        <title>Pedobacter sp. RP-1-13 sp. nov., isolated from Arctic soil.</title>
        <authorList>
            <person name="Dahal R.H."/>
        </authorList>
    </citation>
    <scope>NUCLEOTIDE SEQUENCE [LARGE SCALE GENOMIC DNA]</scope>
    <source>
        <strain evidence="1 2">RP-1-13</strain>
    </source>
</reference>
<dbReference type="Proteomes" id="UP000292884">
    <property type="component" value="Unassembled WGS sequence"/>
</dbReference>
<sequence length="173" mass="19008">MEIQLNSAKQKGFINPAGPVNKKMVKDMVQAYRKKYEIIGDLLHFSHFGIEEILKLCIDNGVLDKNVLSMVKPVPADYEGFGIKIYIGNHFNQTTCPSSSLHYEKMNTTILCNTKIKSSKNHLYLDMLTDNKDTVAISTGGNGLDQTAICKPDCAGGQVPTPPEPADGYDVGQ</sequence>
<name>A0A4R0N108_9SPHI</name>
<dbReference type="OrthoDB" id="772032at2"/>
<comment type="caution">
    <text evidence="1">The sequence shown here is derived from an EMBL/GenBank/DDBJ whole genome shotgun (WGS) entry which is preliminary data.</text>
</comment>
<proteinExistence type="predicted"/>
<evidence type="ECO:0000313" key="2">
    <source>
        <dbReference type="Proteomes" id="UP000292884"/>
    </source>
</evidence>
<dbReference type="RefSeq" id="WP_131551297.1">
    <property type="nucleotide sequence ID" value="NZ_SJSK01000001.1"/>
</dbReference>
<keyword evidence="2" id="KW-1185">Reference proteome</keyword>
<protein>
    <submittedName>
        <fullName evidence="1">Uncharacterized protein</fullName>
    </submittedName>
</protein>
<evidence type="ECO:0000313" key="1">
    <source>
        <dbReference type="EMBL" id="TCC93429.1"/>
    </source>
</evidence>
<gene>
    <name evidence="1" type="ORF">EZ428_01260</name>
</gene>